<protein>
    <submittedName>
        <fullName evidence="6">HAMP domain-containing protein</fullName>
    </submittedName>
</protein>
<organism evidence="6 7">
    <name type="scientific">Falsiroseomonas selenitidurans</name>
    <dbReference type="NCBI Taxonomy" id="2716335"/>
    <lineage>
        <taxon>Bacteria</taxon>
        <taxon>Pseudomonadati</taxon>
        <taxon>Pseudomonadota</taxon>
        <taxon>Alphaproteobacteria</taxon>
        <taxon>Acetobacterales</taxon>
        <taxon>Roseomonadaceae</taxon>
        <taxon>Falsiroseomonas</taxon>
    </lineage>
</organism>
<proteinExistence type="inferred from homology"/>
<dbReference type="SUPFAM" id="SSF58104">
    <property type="entry name" value="Methyl-accepting chemotaxis protein (MCP) signaling domain"/>
    <property type="match status" value="1"/>
</dbReference>
<evidence type="ECO:0000256" key="3">
    <source>
        <dbReference type="PROSITE-ProRule" id="PRU00284"/>
    </source>
</evidence>
<reference evidence="6 7" key="1">
    <citation type="submission" date="2020-03" db="EMBL/GenBank/DDBJ databases">
        <title>Roseomonas selenitidurans sp. nov. isolated from urban soil.</title>
        <authorList>
            <person name="Liu H."/>
        </authorList>
    </citation>
    <scope>NUCLEOTIDE SEQUENCE [LARGE SCALE GENOMIC DNA]</scope>
    <source>
        <strain evidence="6 7">BU-1</strain>
    </source>
</reference>
<comment type="similarity">
    <text evidence="2">Belongs to the methyl-accepting chemotaxis (MCP) protein family.</text>
</comment>
<dbReference type="Proteomes" id="UP000787635">
    <property type="component" value="Unassembled WGS sequence"/>
</dbReference>
<dbReference type="SMART" id="SM00283">
    <property type="entry name" value="MA"/>
    <property type="match status" value="1"/>
</dbReference>
<dbReference type="RefSeq" id="WP_168032712.1">
    <property type="nucleotide sequence ID" value="NZ_JAAVNE010000028.1"/>
</dbReference>
<dbReference type="EMBL" id="JAAVNE010000028">
    <property type="protein sequence ID" value="NKC32518.1"/>
    <property type="molecule type" value="Genomic_DNA"/>
</dbReference>
<feature type="domain" description="HAMP" evidence="5">
    <location>
        <begin position="339"/>
        <end position="392"/>
    </location>
</feature>
<dbReference type="CDD" id="cd06225">
    <property type="entry name" value="HAMP"/>
    <property type="match status" value="1"/>
</dbReference>
<comment type="caution">
    <text evidence="6">The sequence shown here is derived from an EMBL/GenBank/DDBJ whole genome shotgun (WGS) entry which is preliminary data.</text>
</comment>
<evidence type="ECO:0000259" key="5">
    <source>
        <dbReference type="PROSITE" id="PS50885"/>
    </source>
</evidence>
<dbReference type="PANTHER" id="PTHR32089">
    <property type="entry name" value="METHYL-ACCEPTING CHEMOTAXIS PROTEIN MCPB"/>
    <property type="match status" value="1"/>
</dbReference>
<keyword evidence="1 3" id="KW-0807">Transducer</keyword>
<evidence type="ECO:0000256" key="1">
    <source>
        <dbReference type="ARBA" id="ARBA00023224"/>
    </source>
</evidence>
<accession>A0ABX1E6V7</accession>
<sequence>MRIRTLFTLVMLGIAGIGAAVGGTAAFGQWQRQAAAAEASRQVEATAALLRLTETLVVERGNWVLRMHATAPMDAALTTRLDGVQARTDAALAQALAKLRAAGGAAAPLEAMPAALAALRGPVRAAALLPLADRPAAVRGQPQRVYDQMLGQVTAALDDSHRAIAADGGGLEGLVQLARMSWDLRDAGSRRIVAIGTARGNARALNPAELETIAGAAQVIQTGWRQMRQMAAMLGNPPRLTAAFEDVQRRFFGEAEAKTQALIAAGRAGGTYPMDGDAFTAFATPSLNILLAVRDAALAEAAATAAAQERAAEIALVTEAALTLLAGLVLAGLALVLVRRVVVPVVALTGTVQNLAQGDQTVTVPCRGRADEIGQMAEAVEVLRRNALTARQVADAAAAEQAAKSRRAETLQTLVQGFESQVGKVLEAVAGAAAPLDETADRLGRAAGQAREQAGSMALAAGTAAGNVQTVAASAEELASSIAEVARQVAESARIAQRAAADARTTDAAMGGLAEVAARIGDVVGLIQSIAGQTNLLALNATIEAARAGDAGKGFAVVAGEVKALAAQTAKATEQIGAQIGAMQAETGRAVDAIRGIGATIEELANIATQVAAAAEQQSSATQEIGRAVAEAAAGTDQVTRQTAEVMEGAEATAAATAGLREASSGLSRQTEALRGQVDGFLAAIRAA</sequence>
<dbReference type="Pfam" id="PF00672">
    <property type="entry name" value="HAMP"/>
    <property type="match status" value="1"/>
</dbReference>
<dbReference type="Pfam" id="PF00015">
    <property type="entry name" value="MCPsignal"/>
    <property type="match status" value="1"/>
</dbReference>
<dbReference type="InterPro" id="IPR004089">
    <property type="entry name" value="MCPsignal_dom"/>
</dbReference>
<dbReference type="InterPro" id="IPR003660">
    <property type="entry name" value="HAMP_dom"/>
</dbReference>
<feature type="domain" description="Methyl-accepting transducer" evidence="4">
    <location>
        <begin position="432"/>
        <end position="658"/>
    </location>
</feature>
<evidence type="ECO:0000313" key="6">
    <source>
        <dbReference type="EMBL" id="NKC32518.1"/>
    </source>
</evidence>
<gene>
    <name evidence="6" type="ORF">HEQ75_16755</name>
</gene>
<evidence type="ECO:0000256" key="2">
    <source>
        <dbReference type="ARBA" id="ARBA00029447"/>
    </source>
</evidence>
<dbReference type="PROSITE" id="PS50111">
    <property type="entry name" value="CHEMOTAXIS_TRANSDUC_2"/>
    <property type="match status" value="1"/>
</dbReference>
<name>A0ABX1E6V7_9PROT</name>
<dbReference type="SMART" id="SM00304">
    <property type="entry name" value="HAMP"/>
    <property type="match status" value="1"/>
</dbReference>
<dbReference type="Gene3D" id="1.10.8.500">
    <property type="entry name" value="HAMP domain in histidine kinase"/>
    <property type="match status" value="1"/>
</dbReference>
<evidence type="ECO:0000313" key="7">
    <source>
        <dbReference type="Proteomes" id="UP000787635"/>
    </source>
</evidence>
<dbReference type="Gene3D" id="1.10.287.950">
    <property type="entry name" value="Methyl-accepting chemotaxis protein"/>
    <property type="match status" value="1"/>
</dbReference>
<keyword evidence="7" id="KW-1185">Reference proteome</keyword>
<evidence type="ECO:0000259" key="4">
    <source>
        <dbReference type="PROSITE" id="PS50111"/>
    </source>
</evidence>
<dbReference type="PANTHER" id="PTHR32089:SF112">
    <property type="entry name" value="LYSOZYME-LIKE PROTEIN-RELATED"/>
    <property type="match status" value="1"/>
</dbReference>
<dbReference type="PROSITE" id="PS50885">
    <property type="entry name" value="HAMP"/>
    <property type="match status" value="1"/>
</dbReference>